<dbReference type="SMART" id="SM00409">
    <property type="entry name" value="IG"/>
    <property type="match status" value="1"/>
</dbReference>
<dbReference type="Pfam" id="PF07686">
    <property type="entry name" value="V-set"/>
    <property type="match status" value="1"/>
</dbReference>
<feature type="domain" description="Ig-like" evidence="2">
    <location>
        <begin position="26"/>
        <end position="117"/>
    </location>
</feature>
<dbReference type="AlphaFoldDB" id="A0A9Y4U2S1"/>
<keyword evidence="1" id="KW-0472">Membrane</keyword>
<sequence>MEDFSRYLGINGTLTLICCIFCIFLPGVKTEWKTVSKVVGSRVTLQCNNTSISTLSQVTWKMNRVNVFTYMFRGQLHTSTEATNLYLNMSKFESQLYELIIESAQTNHTGNYTCETTTDTGVWEQNWRLIIKESTENSDMLTSALPFAVVLLVFVIGFVILIIFCKRNRANSSRPPTAVKSQKTEDVYENCLELERRRHLPHPPLSM</sequence>
<name>A0A9Y4U2S1_9TELE</name>
<evidence type="ECO:0000256" key="1">
    <source>
        <dbReference type="SAM" id="Phobius"/>
    </source>
</evidence>
<dbReference type="GeneID" id="103374163"/>
<gene>
    <name evidence="4" type="primary">LOC103374163</name>
</gene>
<evidence type="ECO:0000313" key="3">
    <source>
        <dbReference type="Proteomes" id="UP000694891"/>
    </source>
</evidence>
<feature type="transmembrane region" description="Helical" evidence="1">
    <location>
        <begin position="144"/>
        <end position="165"/>
    </location>
</feature>
<organism evidence="3 4">
    <name type="scientific">Stegastes partitus</name>
    <name type="common">bicolor damselfish</name>
    <dbReference type="NCBI Taxonomy" id="144197"/>
    <lineage>
        <taxon>Eukaryota</taxon>
        <taxon>Metazoa</taxon>
        <taxon>Chordata</taxon>
        <taxon>Craniata</taxon>
        <taxon>Vertebrata</taxon>
        <taxon>Euteleostomi</taxon>
        <taxon>Actinopterygii</taxon>
        <taxon>Neopterygii</taxon>
        <taxon>Teleostei</taxon>
        <taxon>Neoteleostei</taxon>
        <taxon>Acanthomorphata</taxon>
        <taxon>Ovalentaria</taxon>
        <taxon>Pomacentridae</taxon>
        <taxon>Stegastes</taxon>
    </lineage>
</organism>
<dbReference type="InterPro" id="IPR036179">
    <property type="entry name" value="Ig-like_dom_sf"/>
</dbReference>
<evidence type="ECO:0000313" key="4">
    <source>
        <dbReference type="RefSeq" id="XP_008302425.1"/>
    </source>
</evidence>
<dbReference type="InterPro" id="IPR013783">
    <property type="entry name" value="Ig-like_fold"/>
</dbReference>
<dbReference type="InterPro" id="IPR013106">
    <property type="entry name" value="Ig_V-set"/>
</dbReference>
<feature type="transmembrane region" description="Helical" evidence="1">
    <location>
        <begin position="7"/>
        <end position="28"/>
    </location>
</feature>
<dbReference type="Proteomes" id="UP000694891">
    <property type="component" value="Unplaced"/>
</dbReference>
<dbReference type="InterPro" id="IPR003599">
    <property type="entry name" value="Ig_sub"/>
</dbReference>
<dbReference type="InterPro" id="IPR007110">
    <property type="entry name" value="Ig-like_dom"/>
</dbReference>
<keyword evidence="1" id="KW-0812">Transmembrane</keyword>
<keyword evidence="1" id="KW-1133">Transmembrane helix</keyword>
<protein>
    <submittedName>
        <fullName evidence="4">Uncharacterized protein LOC103374163</fullName>
    </submittedName>
</protein>
<reference evidence="4" key="1">
    <citation type="submission" date="2025-08" db="UniProtKB">
        <authorList>
            <consortium name="RefSeq"/>
        </authorList>
    </citation>
    <scope>IDENTIFICATION</scope>
</reference>
<evidence type="ECO:0000259" key="2">
    <source>
        <dbReference type="PROSITE" id="PS50835"/>
    </source>
</evidence>
<keyword evidence="3" id="KW-1185">Reference proteome</keyword>
<accession>A0A9Y4U2S1</accession>
<dbReference type="Gene3D" id="2.60.40.10">
    <property type="entry name" value="Immunoglobulins"/>
    <property type="match status" value="1"/>
</dbReference>
<dbReference type="RefSeq" id="XP_008302425.1">
    <property type="nucleotide sequence ID" value="XM_008304203.1"/>
</dbReference>
<dbReference type="PROSITE" id="PS50835">
    <property type="entry name" value="IG_LIKE"/>
    <property type="match status" value="1"/>
</dbReference>
<proteinExistence type="predicted"/>
<dbReference type="SUPFAM" id="SSF48726">
    <property type="entry name" value="Immunoglobulin"/>
    <property type="match status" value="1"/>
</dbReference>